<dbReference type="AlphaFoldDB" id="A0AAV1TWL8"/>
<organism evidence="1 2">
    <name type="scientific">Peronospora matthiolae</name>
    <dbReference type="NCBI Taxonomy" id="2874970"/>
    <lineage>
        <taxon>Eukaryota</taxon>
        <taxon>Sar</taxon>
        <taxon>Stramenopiles</taxon>
        <taxon>Oomycota</taxon>
        <taxon>Peronosporomycetes</taxon>
        <taxon>Peronosporales</taxon>
        <taxon>Peronosporaceae</taxon>
        <taxon>Peronospora</taxon>
    </lineage>
</organism>
<dbReference type="InterPro" id="IPR012469">
    <property type="entry name" value="DUF1688"/>
</dbReference>
<dbReference type="Proteomes" id="UP001162060">
    <property type="component" value="Unassembled WGS sequence"/>
</dbReference>
<dbReference type="EMBL" id="CAKLBY020000087">
    <property type="protein sequence ID" value="CAK7925453.1"/>
    <property type="molecule type" value="Genomic_DNA"/>
</dbReference>
<protein>
    <recommendedName>
        <fullName evidence="3">DUF1688 domain-containing protein</fullName>
    </recommendedName>
</protein>
<dbReference type="PANTHER" id="PTHR31687">
    <property type="match status" value="1"/>
</dbReference>
<name>A0AAV1TWL8_9STRA</name>
<gene>
    <name evidence="1" type="ORF">PM001_LOCUS10603</name>
</gene>
<evidence type="ECO:0000313" key="2">
    <source>
        <dbReference type="Proteomes" id="UP001162060"/>
    </source>
</evidence>
<dbReference type="Pfam" id="PF07958">
    <property type="entry name" value="DUF1688"/>
    <property type="match status" value="1"/>
</dbReference>
<dbReference type="PANTHER" id="PTHR31687:SF3">
    <property type="entry name" value="PROTEIN URG3"/>
    <property type="match status" value="1"/>
</dbReference>
<reference evidence="1" key="1">
    <citation type="submission" date="2024-01" db="EMBL/GenBank/DDBJ databases">
        <authorList>
            <person name="Webb A."/>
        </authorList>
    </citation>
    <scope>NUCLEOTIDE SEQUENCE</scope>
    <source>
        <strain evidence="1">Pm1</strain>
    </source>
</reference>
<accession>A0AAV1TWL8</accession>
<comment type="caution">
    <text evidence="1">The sequence shown here is derived from an EMBL/GenBank/DDBJ whole genome shotgun (WGS) entry which is preliminary data.</text>
</comment>
<evidence type="ECO:0008006" key="3">
    <source>
        <dbReference type="Google" id="ProtNLM"/>
    </source>
</evidence>
<proteinExistence type="predicted"/>
<evidence type="ECO:0000313" key="1">
    <source>
        <dbReference type="EMBL" id="CAK7925453.1"/>
    </source>
</evidence>
<sequence length="225" mass="25382">MRVSPPDQVKYLRSLPSVRDSCRRVFRLAKADKLPHFSVVESKIPALADYVITVIRQSYPSPNEVRVPFHSRWRHFETGDPQRVEKMTSSWHCDQLETARRLVDLAIVSVLLDAGAGPSWRYQEPGTDNVYRRSEGLGVASLHMFQAGSFSADPINEPHRVDARALAHLPDDAITTAFQVTEANPLLGCMGRTDLLKRLGTSIANYPEFLREQTGPFGLAIWWNI</sequence>